<dbReference type="Pfam" id="PF07980">
    <property type="entry name" value="SusD_RagB"/>
    <property type="match status" value="1"/>
</dbReference>
<dbReference type="Pfam" id="PF14322">
    <property type="entry name" value="SusD-like_3"/>
    <property type="match status" value="1"/>
</dbReference>
<evidence type="ECO:0000256" key="4">
    <source>
        <dbReference type="ARBA" id="ARBA00023136"/>
    </source>
</evidence>
<proteinExistence type="inferred from homology"/>
<keyword evidence="5" id="KW-0998">Cell outer membrane</keyword>
<comment type="subcellular location">
    <subcellularLocation>
        <location evidence="1">Cell outer membrane</location>
    </subcellularLocation>
</comment>
<dbReference type="GO" id="GO:0009279">
    <property type="term" value="C:cell outer membrane"/>
    <property type="evidence" value="ECO:0007669"/>
    <property type="project" value="UniProtKB-SubCell"/>
</dbReference>
<feature type="signal peptide" evidence="6">
    <location>
        <begin position="1"/>
        <end position="21"/>
    </location>
</feature>
<evidence type="ECO:0000259" key="7">
    <source>
        <dbReference type="Pfam" id="PF07980"/>
    </source>
</evidence>
<dbReference type="AlphaFoldDB" id="A0A8J2UDG1"/>
<reference evidence="9" key="2">
    <citation type="submission" date="2020-09" db="EMBL/GenBank/DDBJ databases">
        <authorList>
            <person name="Sun Q."/>
            <person name="Zhou Y."/>
        </authorList>
    </citation>
    <scope>NUCLEOTIDE SEQUENCE</scope>
    <source>
        <strain evidence="9">CGMCC 1.15448</strain>
    </source>
</reference>
<keyword evidence="3 6" id="KW-0732">Signal</keyword>
<comment type="caution">
    <text evidence="9">The sequence shown here is derived from an EMBL/GenBank/DDBJ whole genome shotgun (WGS) entry which is preliminary data.</text>
</comment>
<dbReference type="RefSeq" id="WP_188932065.1">
    <property type="nucleotide sequence ID" value="NZ_BMJC01000002.1"/>
</dbReference>
<keyword evidence="4" id="KW-0472">Membrane</keyword>
<sequence length="476" mass="53047">MRKKINFLLILPLVLALPACNKYLDKPLPAGNINQQNAFISDNAVSAVVTGNFLNLVNGGIFGSGSGDMPCETGLYMDELQSLGTSSSNNVAFYGDAIQYNNVSTWTDTYSKLYDVNSTLEGIRNTTAVLYYKDQWLGECYFTRAFLYFYLTNFYGDVPLALTSDYTINDKLSRTLQAQVYQQIIADLWQAQALLNSSYTDAYGATTKHRNRPDRYTASALLSKVYCYTQRWDSAEIWADTVIAHSDYALVPTSQVFTLNNKEIIWSLAMASTNPSPIQYGLYYGGMPAPIPSGNSPLTYNVLVSMDTALVHAFEPNDNRYTNWVRLDSIAGAKPSITYYFPNKYTSSTSSGENDVVLRLAELYLIRAEARAHQNNIAGAQADLNAVRTRAGLPNTTAADQASLLAAVAKERRVELFTECCNRFFDLKRTGTIDSVMTVFAPQKHATWSHYMQLFPLPDNDLIQDPNLTPNPGYQQ</sequence>
<evidence type="ECO:0000256" key="6">
    <source>
        <dbReference type="SAM" id="SignalP"/>
    </source>
</evidence>
<evidence type="ECO:0000256" key="3">
    <source>
        <dbReference type="ARBA" id="ARBA00022729"/>
    </source>
</evidence>
<reference evidence="9" key="1">
    <citation type="journal article" date="2014" name="Int. J. Syst. Evol. Microbiol.">
        <title>Complete genome sequence of Corynebacterium casei LMG S-19264T (=DSM 44701T), isolated from a smear-ripened cheese.</title>
        <authorList>
            <consortium name="US DOE Joint Genome Institute (JGI-PGF)"/>
            <person name="Walter F."/>
            <person name="Albersmeier A."/>
            <person name="Kalinowski J."/>
            <person name="Ruckert C."/>
        </authorList>
    </citation>
    <scope>NUCLEOTIDE SEQUENCE</scope>
    <source>
        <strain evidence="9">CGMCC 1.15448</strain>
    </source>
</reference>
<feature type="domain" description="RagB/SusD" evidence="7">
    <location>
        <begin position="231"/>
        <end position="474"/>
    </location>
</feature>
<dbReference type="InterPro" id="IPR012944">
    <property type="entry name" value="SusD_RagB_dom"/>
</dbReference>
<dbReference type="CDD" id="cd08977">
    <property type="entry name" value="SusD"/>
    <property type="match status" value="1"/>
</dbReference>
<protein>
    <submittedName>
        <fullName evidence="9">Membrane protein</fullName>
    </submittedName>
</protein>
<evidence type="ECO:0000256" key="2">
    <source>
        <dbReference type="ARBA" id="ARBA00006275"/>
    </source>
</evidence>
<dbReference type="Gene3D" id="1.25.40.390">
    <property type="match status" value="1"/>
</dbReference>
<feature type="chain" id="PRO_5035192903" evidence="6">
    <location>
        <begin position="22"/>
        <end position="476"/>
    </location>
</feature>
<dbReference type="InterPro" id="IPR033985">
    <property type="entry name" value="SusD-like_N"/>
</dbReference>
<evidence type="ECO:0000256" key="1">
    <source>
        <dbReference type="ARBA" id="ARBA00004442"/>
    </source>
</evidence>
<dbReference type="SUPFAM" id="SSF48452">
    <property type="entry name" value="TPR-like"/>
    <property type="match status" value="1"/>
</dbReference>
<evidence type="ECO:0000256" key="5">
    <source>
        <dbReference type="ARBA" id="ARBA00023237"/>
    </source>
</evidence>
<organism evidence="9 10">
    <name type="scientific">Puia dinghuensis</name>
    <dbReference type="NCBI Taxonomy" id="1792502"/>
    <lineage>
        <taxon>Bacteria</taxon>
        <taxon>Pseudomonadati</taxon>
        <taxon>Bacteroidota</taxon>
        <taxon>Chitinophagia</taxon>
        <taxon>Chitinophagales</taxon>
        <taxon>Chitinophagaceae</taxon>
        <taxon>Puia</taxon>
    </lineage>
</organism>
<dbReference type="InterPro" id="IPR011990">
    <property type="entry name" value="TPR-like_helical_dom_sf"/>
</dbReference>
<evidence type="ECO:0000313" key="9">
    <source>
        <dbReference type="EMBL" id="GGB00909.1"/>
    </source>
</evidence>
<keyword evidence="10" id="KW-1185">Reference proteome</keyword>
<evidence type="ECO:0000313" key="10">
    <source>
        <dbReference type="Proteomes" id="UP000607559"/>
    </source>
</evidence>
<name>A0A8J2UDG1_9BACT</name>
<gene>
    <name evidence="9" type="ORF">GCM10011511_25280</name>
</gene>
<comment type="similarity">
    <text evidence="2">Belongs to the SusD family.</text>
</comment>
<evidence type="ECO:0000259" key="8">
    <source>
        <dbReference type="Pfam" id="PF14322"/>
    </source>
</evidence>
<dbReference type="Proteomes" id="UP000607559">
    <property type="component" value="Unassembled WGS sequence"/>
</dbReference>
<dbReference type="EMBL" id="BMJC01000002">
    <property type="protein sequence ID" value="GGB00909.1"/>
    <property type="molecule type" value="Genomic_DNA"/>
</dbReference>
<accession>A0A8J2UDG1</accession>
<feature type="domain" description="SusD-like N-terminal" evidence="8">
    <location>
        <begin position="87"/>
        <end position="226"/>
    </location>
</feature>